<accession>A0A165RY87</accession>
<dbReference type="OrthoDB" id="3269273at2759"/>
<reference evidence="2 3" key="1">
    <citation type="journal article" date="2016" name="Mol. Biol. Evol.">
        <title>Comparative Genomics of Early-Diverging Mushroom-Forming Fungi Provides Insights into the Origins of Lignocellulose Decay Capabilities.</title>
        <authorList>
            <person name="Nagy L.G."/>
            <person name="Riley R."/>
            <person name="Tritt A."/>
            <person name="Adam C."/>
            <person name="Daum C."/>
            <person name="Floudas D."/>
            <person name="Sun H."/>
            <person name="Yadav J.S."/>
            <person name="Pangilinan J."/>
            <person name="Larsson K.H."/>
            <person name="Matsuura K."/>
            <person name="Barry K."/>
            <person name="Labutti K."/>
            <person name="Kuo R."/>
            <person name="Ohm R.A."/>
            <person name="Bhattacharya S.S."/>
            <person name="Shirouzu T."/>
            <person name="Yoshinaga Y."/>
            <person name="Martin F.M."/>
            <person name="Grigoriev I.V."/>
            <person name="Hibbett D.S."/>
        </authorList>
    </citation>
    <scope>NUCLEOTIDE SEQUENCE [LARGE SCALE GENOMIC DNA]</scope>
    <source>
        <strain evidence="2 3">HHB14362 ss-1</strain>
    </source>
</reference>
<dbReference type="InParanoid" id="A0A165RY87"/>
<dbReference type="Proteomes" id="UP000076761">
    <property type="component" value="Unassembled WGS sequence"/>
</dbReference>
<name>A0A165RY87_9AGAM</name>
<gene>
    <name evidence="2" type="ORF">NEOLEDRAFT_1179405</name>
</gene>
<organism evidence="2 3">
    <name type="scientific">Neolentinus lepideus HHB14362 ss-1</name>
    <dbReference type="NCBI Taxonomy" id="1314782"/>
    <lineage>
        <taxon>Eukaryota</taxon>
        <taxon>Fungi</taxon>
        <taxon>Dikarya</taxon>
        <taxon>Basidiomycota</taxon>
        <taxon>Agaricomycotina</taxon>
        <taxon>Agaricomycetes</taxon>
        <taxon>Gloeophyllales</taxon>
        <taxon>Gloeophyllaceae</taxon>
        <taxon>Neolentinus</taxon>
    </lineage>
</organism>
<dbReference type="STRING" id="1314782.A0A165RY87"/>
<dbReference type="AlphaFoldDB" id="A0A165RY87"/>
<evidence type="ECO:0000313" key="3">
    <source>
        <dbReference type="Proteomes" id="UP000076761"/>
    </source>
</evidence>
<feature type="region of interest" description="Disordered" evidence="1">
    <location>
        <begin position="1"/>
        <end position="32"/>
    </location>
</feature>
<sequence length="487" mass="53693">MSRTPSSTSSRVHDNLDILSPSAMPSSLPRSEGSHFCRRNSFDLPLPHEDLTPYVDHMAVGLALNETYLAHLHEFGQLAGQLPDIIAAKVAIYQQGTEYQTQQLVLESRIETSVMTTVLEEVQELLASKLELTNKQKDEVRAITWKLLIEPDRTDFDITDEVMELLKTNRKKHGFEAAFASPARAQALKSQLRREASYVQNQYRGYIRDYVFGSKDGKTKACGLTIATNRIIKKFVPVNETHKPMASHMIQMAILRQFARDHPGTLNIEETSDEQGEAWYTKAKRGRVVEGEDFWSQVTGFLEEKDSTWGKDLKLEGWSGFITECLETERSLFPDDNLAAVPMMLLRGHQQSPLTMDGARPLAAGVLATAQSSALIREALLPSVLPRGPSPSQAVPGPSHGHSGAVIGPGDYMHYLSFTPMSCREGQGYHLPGVTEGFTPSYDDGDGDLHIAGVASHAAHGHDNGRAGTGRVEGGIRAHVDVNRDLL</sequence>
<evidence type="ECO:0000313" key="2">
    <source>
        <dbReference type="EMBL" id="KZT24419.1"/>
    </source>
</evidence>
<protein>
    <submittedName>
        <fullName evidence="2">Uncharacterized protein</fullName>
    </submittedName>
</protein>
<keyword evidence="3" id="KW-1185">Reference proteome</keyword>
<evidence type="ECO:0000256" key="1">
    <source>
        <dbReference type="SAM" id="MobiDB-lite"/>
    </source>
</evidence>
<proteinExistence type="predicted"/>
<feature type="compositionally biased region" description="Polar residues" evidence="1">
    <location>
        <begin position="1"/>
        <end position="10"/>
    </location>
</feature>
<dbReference type="EMBL" id="KV425578">
    <property type="protein sequence ID" value="KZT24419.1"/>
    <property type="molecule type" value="Genomic_DNA"/>
</dbReference>